<dbReference type="Pfam" id="PF06030">
    <property type="entry name" value="WxLIP_PGBD"/>
    <property type="match status" value="1"/>
</dbReference>
<dbReference type="RefSeq" id="WP_043057783.1">
    <property type="nucleotide sequence ID" value="NZ_LXEY01000017.1"/>
</dbReference>
<keyword evidence="1" id="KW-0472">Membrane</keyword>
<dbReference type="STRING" id="1837282.A6F49_09325"/>
<dbReference type="EMBL" id="LXEY01000017">
    <property type="protein sequence ID" value="OAV61165.1"/>
    <property type="molecule type" value="Genomic_DNA"/>
</dbReference>
<evidence type="ECO:0000259" key="3">
    <source>
        <dbReference type="Pfam" id="PF06030"/>
    </source>
</evidence>
<feature type="chain" id="PRO_5008597182" description="WxL Interacting Protein peptidoglycan binding domain-containing protein" evidence="2">
    <location>
        <begin position="30"/>
        <end position="345"/>
    </location>
</feature>
<dbReference type="InterPro" id="IPR010317">
    <property type="entry name" value="WxLIP_PGBD"/>
</dbReference>
<feature type="domain" description="WxL Interacting Protein peptidoglycan binding" evidence="3">
    <location>
        <begin position="60"/>
        <end position="149"/>
    </location>
</feature>
<reference evidence="4 5" key="1">
    <citation type="submission" date="2016-04" db="EMBL/GenBank/DDBJ databases">
        <title>First whole genome shotgun sequence of the bacterium Enteractinococcus sp. strain UASWS1574.</title>
        <authorList>
            <person name="Crovadore J."/>
            <person name="Chablais R."/>
            <person name="Lefort F."/>
        </authorList>
    </citation>
    <scope>NUCLEOTIDE SEQUENCE [LARGE SCALE GENOMIC DNA]</scope>
    <source>
        <strain evidence="4 5">UASWS1574</strain>
    </source>
</reference>
<feature type="transmembrane region" description="Helical" evidence="1">
    <location>
        <begin position="295"/>
        <end position="316"/>
    </location>
</feature>
<accession>A0A1B7LZY8</accession>
<proteinExistence type="predicted"/>
<evidence type="ECO:0000313" key="4">
    <source>
        <dbReference type="EMBL" id="OAV61165.1"/>
    </source>
</evidence>
<keyword evidence="1" id="KW-1133">Transmembrane helix</keyword>
<name>A0A1B7LZY8_9MICC</name>
<feature type="signal peptide" evidence="2">
    <location>
        <begin position="1"/>
        <end position="29"/>
    </location>
</feature>
<evidence type="ECO:0000256" key="1">
    <source>
        <dbReference type="SAM" id="Phobius"/>
    </source>
</evidence>
<protein>
    <recommendedName>
        <fullName evidence="3">WxL Interacting Protein peptidoglycan binding domain-containing protein</fullName>
    </recommendedName>
</protein>
<evidence type="ECO:0000313" key="5">
    <source>
        <dbReference type="Proteomes" id="UP000078292"/>
    </source>
</evidence>
<comment type="caution">
    <text evidence="4">The sequence shown here is derived from an EMBL/GenBank/DDBJ whole genome shotgun (WGS) entry which is preliminary data.</text>
</comment>
<evidence type="ECO:0000256" key="2">
    <source>
        <dbReference type="SAM" id="SignalP"/>
    </source>
</evidence>
<gene>
    <name evidence="4" type="ORF">A6F49_09325</name>
</gene>
<sequence>MKHIHTFRSVAATSLALLLSGLATIPAHAETESEEIVFSLTPAETEDHPDDRVSIRAEIDPGASYSDSVTLNNYTEQPVTFQLTAADGMTSESGAFDVLSPDAASEGAGTWFELEQETITVAAEDEATVDFTVTVPDNATPGDHPAGITASLAEQAEELNVLSRVGVRTHLRVTGDIVPTLQIDDIETTYSPSWNPFAPGEVTTRYSVTNAGNVRLGTDTTVATSGLFGWNYVSSSIGEVREILPGDTMSFETTNEHVWPLVFGSVDLEAVPKIVGDDEIDAELVSTTHSETIVLISWVWLIIVVLIIGAIILAIWQRKRRAAKFEAAVATAAKKQTEQQPTPVA</sequence>
<dbReference type="AlphaFoldDB" id="A0A1B7LZY8"/>
<keyword evidence="5" id="KW-1185">Reference proteome</keyword>
<dbReference type="Proteomes" id="UP000078292">
    <property type="component" value="Unassembled WGS sequence"/>
</dbReference>
<dbReference type="Gene3D" id="2.60.40.1710">
    <property type="entry name" value="Subtilisin-like superfamily"/>
    <property type="match status" value="1"/>
</dbReference>
<dbReference type="OrthoDB" id="4336304at2"/>
<organism evidence="4 5">
    <name type="scientific">Enteractinococcus helveticum</name>
    <dbReference type="NCBI Taxonomy" id="1837282"/>
    <lineage>
        <taxon>Bacteria</taxon>
        <taxon>Bacillati</taxon>
        <taxon>Actinomycetota</taxon>
        <taxon>Actinomycetes</taxon>
        <taxon>Micrococcales</taxon>
        <taxon>Micrococcaceae</taxon>
    </lineage>
</organism>
<keyword evidence="2" id="KW-0732">Signal</keyword>
<keyword evidence="1" id="KW-0812">Transmembrane</keyword>